<reference evidence="1 2" key="1">
    <citation type="submission" date="2018-06" db="EMBL/GenBank/DDBJ databases">
        <authorList>
            <consortium name="Pathogen Informatics"/>
            <person name="Doyle S."/>
        </authorList>
    </citation>
    <scope>NUCLEOTIDE SEQUENCE [LARGE SCALE GENOMIC DNA]</scope>
    <source>
        <strain evidence="1 2">NCTC10736</strain>
    </source>
</reference>
<dbReference type="EMBL" id="UGYV01000001">
    <property type="protein sequence ID" value="SUI61373.1"/>
    <property type="molecule type" value="Genomic_DNA"/>
</dbReference>
<evidence type="ECO:0000313" key="2">
    <source>
        <dbReference type="Proteomes" id="UP000255061"/>
    </source>
</evidence>
<protein>
    <submittedName>
        <fullName evidence="1">Uncharacterized protein</fullName>
    </submittedName>
</protein>
<accession>A0A1N6TQ95</accession>
<dbReference type="STRING" id="365591.SAMN05421840_102105"/>
<dbReference type="AlphaFoldDB" id="A0A1N6TQ95"/>
<dbReference type="Proteomes" id="UP000255061">
    <property type="component" value="Unassembled WGS sequence"/>
</dbReference>
<accession>A0A379ZHH2</accession>
<organism evidence="1 2">
    <name type="scientific">Shewanella morhuae</name>
    <dbReference type="NCBI Taxonomy" id="365591"/>
    <lineage>
        <taxon>Bacteria</taxon>
        <taxon>Pseudomonadati</taxon>
        <taxon>Pseudomonadota</taxon>
        <taxon>Gammaproteobacteria</taxon>
        <taxon>Alteromonadales</taxon>
        <taxon>Shewanellaceae</taxon>
        <taxon>Shewanella</taxon>
    </lineage>
</organism>
<gene>
    <name evidence="1" type="ORF">NCTC10736_00442</name>
</gene>
<evidence type="ECO:0000313" key="1">
    <source>
        <dbReference type="EMBL" id="SUI61373.1"/>
    </source>
</evidence>
<proteinExistence type="predicted"/>
<name>A0A1N6TQ95_9GAMM</name>
<sequence length="47" mass="5062">MSVVLNVVIFHGLNSSGHLAACDIIFEQVAAPSTLNDYIVINPVFEC</sequence>